<organism evidence="1 2">
    <name type="scientific">Chitinophaga defluvii</name>
    <dbReference type="NCBI Taxonomy" id="3163343"/>
    <lineage>
        <taxon>Bacteria</taxon>
        <taxon>Pseudomonadati</taxon>
        <taxon>Bacteroidota</taxon>
        <taxon>Chitinophagia</taxon>
        <taxon>Chitinophagales</taxon>
        <taxon>Chitinophagaceae</taxon>
        <taxon>Chitinophaga</taxon>
    </lineage>
</organism>
<protein>
    <recommendedName>
        <fullName evidence="3">DUF4465 domain-containing protein</fullName>
    </recommendedName>
</protein>
<keyword evidence="2" id="KW-1185">Reference proteome</keyword>
<dbReference type="EMBL" id="JBEXAC010000001">
    <property type="protein sequence ID" value="MET6996543.1"/>
    <property type="molecule type" value="Genomic_DNA"/>
</dbReference>
<sequence>MIHTIKVYLSGMVLAMCSGGLISCTKQQVQADTPATVNMQESSMKGAGATLLSPLSLLTDQDFQKGFNVLHPVTGVVQGPLQYNSGLGTPVWNLAQWYSASSIYGATPVVLGSGSSQFANPNKAVTLGPVTSADGSLIFAMNGQSEFNNVYRGATDPFPALLADQKIADPDGWLGTATPFIGSLANVQFNIDALLQYHTRNQQAGYNAAIHAIQFSCTFLIQNLRPGNPGYGKSMYFLVMLFDDRYPLPGKSISTDLFTGKLIYDVGLAPFSATGLTVGQWKTVSGDILPLIKDGLNEAWNRGILTESQSFNDYKISLFTMGWECPGLNIGTMQIKNLSLVAN</sequence>
<proteinExistence type="predicted"/>
<accession>A0ABV2T0I1</accession>
<evidence type="ECO:0000313" key="2">
    <source>
        <dbReference type="Proteomes" id="UP001549749"/>
    </source>
</evidence>
<dbReference type="Proteomes" id="UP001549749">
    <property type="component" value="Unassembled WGS sequence"/>
</dbReference>
<reference evidence="1 2" key="1">
    <citation type="submission" date="2024-06" db="EMBL/GenBank/DDBJ databases">
        <title>Chitinophaga defluvii sp. nov., isolated from municipal sewage.</title>
        <authorList>
            <person name="Zhang L."/>
        </authorList>
    </citation>
    <scope>NUCLEOTIDE SEQUENCE [LARGE SCALE GENOMIC DNA]</scope>
    <source>
        <strain evidence="1 2">H8</strain>
    </source>
</reference>
<evidence type="ECO:0008006" key="3">
    <source>
        <dbReference type="Google" id="ProtNLM"/>
    </source>
</evidence>
<evidence type="ECO:0000313" key="1">
    <source>
        <dbReference type="EMBL" id="MET6996543.1"/>
    </source>
</evidence>
<dbReference type="RefSeq" id="WP_354659185.1">
    <property type="nucleotide sequence ID" value="NZ_JBEXAC010000001.1"/>
</dbReference>
<name>A0ABV2T0I1_9BACT</name>
<comment type="caution">
    <text evidence="1">The sequence shown here is derived from an EMBL/GenBank/DDBJ whole genome shotgun (WGS) entry which is preliminary data.</text>
</comment>
<dbReference type="PROSITE" id="PS51257">
    <property type="entry name" value="PROKAR_LIPOPROTEIN"/>
    <property type="match status" value="1"/>
</dbReference>
<gene>
    <name evidence="1" type="ORF">ABR189_04160</name>
</gene>